<keyword evidence="1 2" id="KW-0812">Transmembrane</keyword>
<dbReference type="EMBL" id="CM001221">
    <property type="protein sequence ID" value="KEH28343.1"/>
    <property type="molecule type" value="Genomic_DNA"/>
</dbReference>
<feature type="transmembrane region" description="Helical" evidence="1">
    <location>
        <begin position="33"/>
        <end position="53"/>
    </location>
</feature>
<protein>
    <submittedName>
        <fullName evidence="2">Transmembrane protein, putative</fullName>
    </submittedName>
</protein>
<proteinExistence type="predicted"/>
<evidence type="ECO:0000313" key="4">
    <source>
        <dbReference type="Proteomes" id="UP000002051"/>
    </source>
</evidence>
<dbReference type="HOGENOM" id="CLU_2064990_0_0_1"/>
<reference evidence="2 4" key="1">
    <citation type="journal article" date="2011" name="Nature">
        <title>The Medicago genome provides insight into the evolution of rhizobial symbioses.</title>
        <authorList>
            <person name="Young N.D."/>
            <person name="Debelle F."/>
            <person name="Oldroyd G.E."/>
            <person name="Geurts R."/>
            <person name="Cannon S.B."/>
            <person name="Udvardi M.K."/>
            <person name="Benedito V.A."/>
            <person name="Mayer K.F."/>
            <person name="Gouzy J."/>
            <person name="Schoof H."/>
            <person name="Van de Peer Y."/>
            <person name="Proost S."/>
            <person name="Cook D.R."/>
            <person name="Meyers B.C."/>
            <person name="Spannagl M."/>
            <person name="Cheung F."/>
            <person name="De Mita S."/>
            <person name="Krishnakumar V."/>
            <person name="Gundlach H."/>
            <person name="Zhou S."/>
            <person name="Mudge J."/>
            <person name="Bharti A.K."/>
            <person name="Murray J.D."/>
            <person name="Naoumkina M.A."/>
            <person name="Rosen B."/>
            <person name="Silverstein K.A."/>
            <person name="Tang H."/>
            <person name="Rombauts S."/>
            <person name="Zhao P.X."/>
            <person name="Zhou P."/>
            <person name="Barbe V."/>
            <person name="Bardou P."/>
            <person name="Bechner M."/>
            <person name="Bellec A."/>
            <person name="Berger A."/>
            <person name="Berges H."/>
            <person name="Bidwell S."/>
            <person name="Bisseling T."/>
            <person name="Choisne N."/>
            <person name="Couloux A."/>
            <person name="Denny R."/>
            <person name="Deshpande S."/>
            <person name="Dai X."/>
            <person name="Doyle J.J."/>
            <person name="Dudez A.M."/>
            <person name="Farmer A.D."/>
            <person name="Fouteau S."/>
            <person name="Franken C."/>
            <person name="Gibelin C."/>
            <person name="Gish J."/>
            <person name="Goldstein S."/>
            <person name="Gonzalez A.J."/>
            <person name="Green P.J."/>
            <person name="Hallab A."/>
            <person name="Hartog M."/>
            <person name="Hua A."/>
            <person name="Humphray S.J."/>
            <person name="Jeong D.H."/>
            <person name="Jing Y."/>
            <person name="Jocker A."/>
            <person name="Kenton S.M."/>
            <person name="Kim D.J."/>
            <person name="Klee K."/>
            <person name="Lai H."/>
            <person name="Lang C."/>
            <person name="Lin S."/>
            <person name="Macmil S.L."/>
            <person name="Magdelenat G."/>
            <person name="Matthews L."/>
            <person name="McCorrison J."/>
            <person name="Monaghan E.L."/>
            <person name="Mun J.H."/>
            <person name="Najar F.Z."/>
            <person name="Nicholson C."/>
            <person name="Noirot C."/>
            <person name="O'Bleness M."/>
            <person name="Paule C.R."/>
            <person name="Poulain J."/>
            <person name="Prion F."/>
            <person name="Qin B."/>
            <person name="Qu C."/>
            <person name="Retzel E.F."/>
            <person name="Riddle C."/>
            <person name="Sallet E."/>
            <person name="Samain S."/>
            <person name="Samson N."/>
            <person name="Sanders I."/>
            <person name="Saurat O."/>
            <person name="Scarpelli C."/>
            <person name="Schiex T."/>
            <person name="Segurens B."/>
            <person name="Severin A.J."/>
            <person name="Sherrier D.J."/>
            <person name="Shi R."/>
            <person name="Sims S."/>
            <person name="Singer S.R."/>
            <person name="Sinharoy S."/>
            <person name="Sterck L."/>
            <person name="Viollet A."/>
            <person name="Wang B.B."/>
            <person name="Wang K."/>
            <person name="Wang M."/>
            <person name="Wang X."/>
            <person name="Warfsmann J."/>
            <person name="Weissenbach J."/>
            <person name="White D.D."/>
            <person name="White J.D."/>
            <person name="Wiley G.B."/>
            <person name="Wincker P."/>
            <person name="Xing Y."/>
            <person name="Yang L."/>
            <person name="Yao Z."/>
            <person name="Ying F."/>
            <person name="Zhai J."/>
            <person name="Zhou L."/>
            <person name="Zuber A."/>
            <person name="Denarie J."/>
            <person name="Dixon R.A."/>
            <person name="May G.D."/>
            <person name="Schwartz D.C."/>
            <person name="Rogers J."/>
            <person name="Quetier F."/>
            <person name="Town C.D."/>
            <person name="Roe B.A."/>
        </authorList>
    </citation>
    <scope>NUCLEOTIDE SEQUENCE [LARGE SCALE GENOMIC DNA]</scope>
    <source>
        <strain evidence="2">A17</strain>
        <strain evidence="3 4">cv. Jemalong A17</strain>
    </source>
</reference>
<keyword evidence="1" id="KW-0472">Membrane</keyword>
<dbReference type="EnsemblPlants" id="KEH28343">
    <property type="protein sequence ID" value="KEH28343"/>
    <property type="gene ID" value="MTR_5g087763"/>
</dbReference>
<reference evidence="3" key="3">
    <citation type="submission" date="2015-04" db="UniProtKB">
        <authorList>
            <consortium name="EnsemblPlants"/>
        </authorList>
    </citation>
    <scope>IDENTIFICATION</scope>
    <source>
        <strain evidence="3">cv. Jemalong A17</strain>
    </source>
</reference>
<gene>
    <name evidence="2" type="ordered locus">MTR_5g087763</name>
</gene>
<organism evidence="2 4">
    <name type="scientific">Medicago truncatula</name>
    <name type="common">Barrel medic</name>
    <name type="synonym">Medicago tribuloides</name>
    <dbReference type="NCBI Taxonomy" id="3880"/>
    <lineage>
        <taxon>Eukaryota</taxon>
        <taxon>Viridiplantae</taxon>
        <taxon>Streptophyta</taxon>
        <taxon>Embryophyta</taxon>
        <taxon>Tracheophyta</taxon>
        <taxon>Spermatophyta</taxon>
        <taxon>Magnoliopsida</taxon>
        <taxon>eudicotyledons</taxon>
        <taxon>Gunneridae</taxon>
        <taxon>Pentapetalae</taxon>
        <taxon>rosids</taxon>
        <taxon>fabids</taxon>
        <taxon>Fabales</taxon>
        <taxon>Fabaceae</taxon>
        <taxon>Papilionoideae</taxon>
        <taxon>50 kb inversion clade</taxon>
        <taxon>NPAAA clade</taxon>
        <taxon>Hologalegina</taxon>
        <taxon>IRL clade</taxon>
        <taxon>Trifolieae</taxon>
        <taxon>Medicago</taxon>
    </lineage>
</organism>
<keyword evidence="1" id="KW-1133">Transmembrane helix</keyword>
<evidence type="ECO:0000313" key="2">
    <source>
        <dbReference type="EMBL" id="KEH28343.1"/>
    </source>
</evidence>
<evidence type="ECO:0000313" key="3">
    <source>
        <dbReference type="EnsemblPlants" id="KEH28343"/>
    </source>
</evidence>
<reference evidence="2 4" key="2">
    <citation type="journal article" date="2014" name="BMC Genomics">
        <title>An improved genome release (version Mt4.0) for the model legume Medicago truncatula.</title>
        <authorList>
            <person name="Tang H."/>
            <person name="Krishnakumar V."/>
            <person name="Bidwell S."/>
            <person name="Rosen B."/>
            <person name="Chan A."/>
            <person name="Zhou S."/>
            <person name="Gentzbittel L."/>
            <person name="Childs K.L."/>
            <person name="Yandell M."/>
            <person name="Gundlach H."/>
            <person name="Mayer K.F."/>
            <person name="Schwartz D.C."/>
            <person name="Town C.D."/>
        </authorList>
    </citation>
    <scope>GENOME REANNOTATION</scope>
    <source>
        <strain evidence="2">A17</strain>
        <strain evidence="3 4">cv. Jemalong A17</strain>
    </source>
</reference>
<accession>A0A072UGU7</accession>
<name>A0A072UGU7_MEDTR</name>
<keyword evidence="4" id="KW-1185">Reference proteome</keyword>
<evidence type="ECO:0000256" key="1">
    <source>
        <dbReference type="SAM" id="Phobius"/>
    </source>
</evidence>
<dbReference type="Proteomes" id="UP000002051">
    <property type="component" value="Chromosome 5"/>
</dbReference>
<dbReference type="AlphaFoldDB" id="A0A072UGU7"/>
<sequence length="119" mass="12821">MMLIADPFVSELVGTLPYTVLDLVPKPVVNSLINVYGGFFNLALIVCCCGMGLSNDRVGGGFEVIVADCLETEGKARGKFGRQLIAKVTTSYVYLQIRMNSSNGAICCSLAFSKKFRSP</sequence>